<gene>
    <name evidence="1" type="ORF">GSCOC_T00016747001</name>
</gene>
<dbReference type="STRING" id="49390.A0A068V4Z9"/>
<accession>A0A068V4Z9</accession>
<dbReference type="OrthoDB" id="10258869at2759"/>
<evidence type="ECO:0000313" key="1">
    <source>
        <dbReference type="EMBL" id="CDP15855.1"/>
    </source>
</evidence>
<keyword evidence="2" id="KW-1185">Reference proteome</keyword>
<sequence>MKFCLFLVLSHFFGRNFRGFSKFSSIDYVKWKQENRIAQMLLGCHGPLANRQFGRAFLQATF</sequence>
<dbReference type="EMBL" id="HG739195">
    <property type="protein sequence ID" value="CDP15855.1"/>
    <property type="molecule type" value="Genomic_DNA"/>
</dbReference>
<proteinExistence type="predicted"/>
<reference evidence="2" key="1">
    <citation type="journal article" date="2014" name="Science">
        <title>The coffee genome provides insight into the convergent evolution of caffeine biosynthesis.</title>
        <authorList>
            <person name="Denoeud F."/>
            <person name="Carretero-Paulet L."/>
            <person name="Dereeper A."/>
            <person name="Droc G."/>
            <person name="Guyot R."/>
            <person name="Pietrella M."/>
            <person name="Zheng C."/>
            <person name="Alberti A."/>
            <person name="Anthony F."/>
            <person name="Aprea G."/>
            <person name="Aury J.M."/>
            <person name="Bento P."/>
            <person name="Bernard M."/>
            <person name="Bocs S."/>
            <person name="Campa C."/>
            <person name="Cenci A."/>
            <person name="Combes M.C."/>
            <person name="Crouzillat D."/>
            <person name="Da Silva C."/>
            <person name="Daddiego L."/>
            <person name="De Bellis F."/>
            <person name="Dussert S."/>
            <person name="Garsmeur O."/>
            <person name="Gayraud T."/>
            <person name="Guignon V."/>
            <person name="Jahn K."/>
            <person name="Jamilloux V."/>
            <person name="Joet T."/>
            <person name="Labadie K."/>
            <person name="Lan T."/>
            <person name="Leclercq J."/>
            <person name="Lepelley M."/>
            <person name="Leroy T."/>
            <person name="Li L.T."/>
            <person name="Librado P."/>
            <person name="Lopez L."/>
            <person name="Munoz A."/>
            <person name="Noel B."/>
            <person name="Pallavicini A."/>
            <person name="Perrotta G."/>
            <person name="Poncet V."/>
            <person name="Pot D."/>
            <person name="Priyono X."/>
            <person name="Rigoreau M."/>
            <person name="Rouard M."/>
            <person name="Rozas J."/>
            <person name="Tranchant-Dubreuil C."/>
            <person name="VanBuren R."/>
            <person name="Zhang Q."/>
            <person name="Andrade A.C."/>
            <person name="Argout X."/>
            <person name="Bertrand B."/>
            <person name="de Kochko A."/>
            <person name="Graziosi G."/>
            <person name="Henry R.J."/>
            <person name="Jayarama X."/>
            <person name="Ming R."/>
            <person name="Nagai C."/>
            <person name="Rounsley S."/>
            <person name="Sankoff D."/>
            <person name="Giuliano G."/>
            <person name="Albert V.A."/>
            <person name="Wincker P."/>
            <person name="Lashermes P."/>
        </authorList>
    </citation>
    <scope>NUCLEOTIDE SEQUENCE [LARGE SCALE GENOMIC DNA]</scope>
    <source>
        <strain evidence="2">cv. DH200-94</strain>
    </source>
</reference>
<dbReference type="InParanoid" id="A0A068V4Z9"/>
<dbReference type="AlphaFoldDB" id="A0A068V4Z9"/>
<organism evidence="1 2">
    <name type="scientific">Coffea canephora</name>
    <name type="common">Robusta coffee</name>
    <dbReference type="NCBI Taxonomy" id="49390"/>
    <lineage>
        <taxon>Eukaryota</taxon>
        <taxon>Viridiplantae</taxon>
        <taxon>Streptophyta</taxon>
        <taxon>Embryophyta</taxon>
        <taxon>Tracheophyta</taxon>
        <taxon>Spermatophyta</taxon>
        <taxon>Magnoliopsida</taxon>
        <taxon>eudicotyledons</taxon>
        <taxon>Gunneridae</taxon>
        <taxon>Pentapetalae</taxon>
        <taxon>asterids</taxon>
        <taxon>lamiids</taxon>
        <taxon>Gentianales</taxon>
        <taxon>Rubiaceae</taxon>
        <taxon>Ixoroideae</taxon>
        <taxon>Gardenieae complex</taxon>
        <taxon>Bertiereae - Coffeeae clade</taxon>
        <taxon>Coffeeae</taxon>
        <taxon>Coffea</taxon>
    </lineage>
</organism>
<name>A0A068V4Z9_COFCA</name>
<protein>
    <submittedName>
        <fullName evidence="1">Uncharacterized protein</fullName>
    </submittedName>
</protein>
<dbReference type="Proteomes" id="UP000295252">
    <property type="component" value="Chromosome IV"/>
</dbReference>
<dbReference type="Gramene" id="CDP15855">
    <property type="protein sequence ID" value="CDP15855"/>
    <property type="gene ID" value="GSCOC_T00016747001"/>
</dbReference>
<evidence type="ECO:0000313" key="2">
    <source>
        <dbReference type="Proteomes" id="UP000295252"/>
    </source>
</evidence>
<dbReference type="PhylomeDB" id="A0A068V4Z9"/>